<comment type="catalytic activity">
    <reaction evidence="1">
        <text>ATP + H2O = ADP + phosphate + H(+)</text>
        <dbReference type="Rhea" id="RHEA:13065"/>
        <dbReference type="ChEBI" id="CHEBI:15377"/>
        <dbReference type="ChEBI" id="CHEBI:15378"/>
        <dbReference type="ChEBI" id="CHEBI:30616"/>
        <dbReference type="ChEBI" id="CHEBI:43474"/>
        <dbReference type="ChEBI" id="CHEBI:456216"/>
        <dbReference type="EC" id="5.6.2.3"/>
    </reaction>
</comment>
<dbReference type="Proteomes" id="UP000789901">
    <property type="component" value="Unassembled WGS sequence"/>
</dbReference>
<dbReference type="EMBL" id="CAJVQB010003639">
    <property type="protein sequence ID" value="CAG8613717.1"/>
    <property type="molecule type" value="Genomic_DNA"/>
</dbReference>
<feature type="domain" description="DNA helicase Pif1-like DEAD-box helicase" evidence="2">
    <location>
        <begin position="66"/>
        <end position="130"/>
    </location>
</feature>
<dbReference type="EC" id="5.6.2.3" evidence="1"/>
<sequence length="143" mass="16310">MINAYEEMIADLIHSIPQVDIANLCNIQLLNLYKAPTCFSEFSLLFLLHNQYIVLNKLNSTLGLQSKQKWPYFFITGPAETRKSHILNLIIHQLNTKHIKYLSLASTGLATSNINRQTIHSALLISNSNTLQSLIFQNKEKLK</sequence>
<gene>
    <name evidence="3" type="ORF">GMARGA_LOCUS7487</name>
</gene>
<proteinExistence type="inferred from homology"/>
<evidence type="ECO:0000259" key="2">
    <source>
        <dbReference type="Pfam" id="PF05970"/>
    </source>
</evidence>
<keyword evidence="1" id="KW-0227">DNA damage</keyword>
<keyword evidence="1" id="KW-0234">DNA repair</keyword>
<evidence type="ECO:0000313" key="3">
    <source>
        <dbReference type="EMBL" id="CAG8613717.1"/>
    </source>
</evidence>
<name>A0ABN7UM25_GIGMA</name>
<keyword evidence="1" id="KW-0378">Hydrolase</keyword>
<comment type="similarity">
    <text evidence="1">Belongs to the helicase family.</text>
</comment>
<dbReference type="Pfam" id="PF05970">
    <property type="entry name" value="PIF1"/>
    <property type="match status" value="1"/>
</dbReference>
<evidence type="ECO:0000313" key="4">
    <source>
        <dbReference type="Proteomes" id="UP000789901"/>
    </source>
</evidence>
<accession>A0ABN7UM25</accession>
<keyword evidence="1" id="KW-0347">Helicase</keyword>
<organism evidence="3 4">
    <name type="scientific">Gigaspora margarita</name>
    <dbReference type="NCBI Taxonomy" id="4874"/>
    <lineage>
        <taxon>Eukaryota</taxon>
        <taxon>Fungi</taxon>
        <taxon>Fungi incertae sedis</taxon>
        <taxon>Mucoromycota</taxon>
        <taxon>Glomeromycotina</taxon>
        <taxon>Glomeromycetes</taxon>
        <taxon>Diversisporales</taxon>
        <taxon>Gigasporaceae</taxon>
        <taxon>Gigaspora</taxon>
    </lineage>
</organism>
<keyword evidence="1" id="KW-0067">ATP-binding</keyword>
<keyword evidence="4" id="KW-1185">Reference proteome</keyword>
<dbReference type="InterPro" id="IPR027417">
    <property type="entry name" value="P-loop_NTPase"/>
</dbReference>
<dbReference type="Gene3D" id="3.40.50.300">
    <property type="entry name" value="P-loop containing nucleotide triphosphate hydrolases"/>
    <property type="match status" value="1"/>
</dbReference>
<evidence type="ECO:0000256" key="1">
    <source>
        <dbReference type="RuleBase" id="RU363044"/>
    </source>
</evidence>
<comment type="caution">
    <text evidence="3">The sequence shown here is derived from an EMBL/GenBank/DDBJ whole genome shotgun (WGS) entry which is preliminary data.</text>
</comment>
<protein>
    <recommendedName>
        <fullName evidence="1">ATP-dependent DNA helicase</fullName>
        <ecNumber evidence="1">5.6.2.3</ecNumber>
    </recommendedName>
</protein>
<keyword evidence="1" id="KW-0233">DNA recombination</keyword>
<comment type="cofactor">
    <cofactor evidence="1">
        <name>Mg(2+)</name>
        <dbReference type="ChEBI" id="CHEBI:18420"/>
    </cofactor>
</comment>
<dbReference type="InterPro" id="IPR010285">
    <property type="entry name" value="DNA_helicase_pif1-like_DEAD"/>
</dbReference>
<keyword evidence="1" id="KW-0547">Nucleotide-binding</keyword>
<reference evidence="3 4" key="1">
    <citation type="submission" date="2021-06" db="EMBL/GenBank/DDBJ databases">
        <authorList>
            <person name="Kallberg Y."/>
            <person name="Tangrot J."/>
            <person name="Rosling A."/>
        </authorList>
    </citation>
    <scope>NUCLEOTIDE SEQUENCE [LARGE SCALE GENOMIC DNA]</scope>
    <source>
        <strain evidence="3 4">120-4 pot B 10/14</strain>
    </source>
</reference>